<dbReference type="WBParaSite" id="TCNE_0001633301-mRNA-1">
    <property type="protein sequence ID" value="TCNE_0001633301-mRNA-1"/>
    <property type="gene ID" value="TCNE_0001633301"/>
</dbReference>
<keyword evidence="2" id="KW-1185">Reference proteome</keyword>
<dbReference type="Proteomes" id="UP000050794">
    <property type="component" value="Unassembled WGS sequence"/>
</dbReference>
<protein>
    <submittedName>
        <fullName evidence="3">TAXi_C domain-containing protein</fullName>
    </submittedName>
</protein>
<accession>A0A183V6G2</accession>
<evidence type="ECO:0000313" key="3">
    <source>
        <dbReference type="WBParaSite" id="TCNE_0001633301-mRNA-1"/>
    </source>
</evidence>
<organism evidence="2 3">
    <name type="scientific">Toxocara canis</name>
    <name type="common">Canine roundworm</name>
    <dbReference type="NCBI Taxonomy" id="6265"/>
    <lineage>
        <taxon>Eukaryota</taxon>
        <taxon>Metazoa</taxon>
        <taxon>Ecdysozoa</taxon>
        <taxon>Nematoda</taxon>
        <taxon>Chromadorea</taxon>
        <taxon>Rhabditida</taxon>
        <taxon>Spirurina</taxon>
        <taxon>Ascaridomorpha</taxon>
        <taxon>Ascaridoidea</taxon>
        <taxon>Toxocaridae</taxon>
        <taxon>Toxocara</taxon>
    </lineage>
</organism>
<sequence length="172" mass="19488">MLLGFLKSLEVVARPLVKMFERVVDRMMEKKGYRKSAVDPIAVVVTPAHLLSSEWPMGCLGNDMLVYRHSIAESLLPPELLSFHRHYQMAFIGEGLNLIADVTISKVSQGQRIEIGNQEGGDIKQPQDEGNNVWLMLNALSSHSPFKWDRINTTDVLYRIPYVINGLYVFSK</sequence>
<reference evidence="1 2" key="2">
    <citation type="submission" date="2018-11" db="EMBL/GenBank/DDBJ databases">
        <authorList>
            <consortium name="Pathogen Informatics"/>
        </authorList>
    </citation>
    <scope>NUCLEOTIDE SEQUENCE [LARGE SCALE GENOMIC DNA]</scope>
</reference>
<name>A0A183V6G2_TOXCA</name>
<dbReference type="AlphaFoldDB" id="A0A183V6G2"/>
<reference evidence="3" key="1">
    <citation type="submission" date="2016-06" db="UniProtKB">
        <authorList>
            <consortium name="WormBaseParasite"/>
        </authorList>
    </citation>
    <scope>IDENTIFICATION</scope>
</reference>
<evidence type="ECO:0000313" key="2">
    <source>
        <dbReference type="Proteomes" id="UP000050794"/>
    </source>
</evidence>
<gene>
    <name evidence="1" type="ORF">TCNE_LOCUS16332</name>
</gene>
<proteinExistence type="predicted"/>
<evidence type="ECO:0000313" key="1">
    <source>
        <dbReference type="EMBL" id="VDM47653.1"/>
    </source>
</evidence>
<dbReference type="EMBL" id="UYWY01023504">
    <property type="protein sequence ID" value="VDM47653.1"/>
    <property type="molecule type" value="Genomic_DNA"/>
</dbReference>